<sequence length="276" mass="30403">MNKEVKIETAVLSSGSKGNSTYIRAGEYSVLIDAGLSGKALEQRMGTLDLKAEDLNALLITHEHKDHIKGVGILSRRYDIPIYANDGTWAAAESELGKIKAENRRVFTGDFIIGDLKFSPYVISHDASQPVGYVCYAGSKKIVLATDTGIMNQKMIAKIRGADFFVLESNHDLEMLMTGKYPYFLKNRIKGQKGHLSNDDTAALLPALIKDNFPTVVLAHLSEENNNPKVAYITVNNALKEAGFKVGEDLRMGCAAQSKTTSLFRIDQKAKEKEIF</sequence>
<dbReference type="EMBL" id="QICM01000001">
    <property type="protein sequence ID" value="PXV70101.1"/>
    <property type="molecule type" value="Genomic_DNA"/>
</dbReference>
<dbReference type="InterPro" id="IPR001279">
    <property type="entry name" value="Metallo-B-lactamas"/>
</dbReference>
<feature type="domain" description="Metallo-beta-lactamase" evidence="1">
    <location>
        <begin position="17"/>
        <end position="188"/>
    </location>
</feature>
<dbReference type="Proteomes" id="UP000324896">
    <property type="component" value="Unassembled WGS sequence"/>
</dbReference>
<dbReference type="Proteomes" id="UP000247389">
    <property type="component" value="Unassembled WGS sequence"/>
</dbReference>
<dbReference type="EMBL" id="SOAA01000003">
    <property type="protein sequence ID" value="TDS33929.1"/>
    <property type="molecule type" value="Genomic_DNA"/>
</dbReference>
<reference evidence="2 11" key="3">
    <citation type="submission" date="2018-04" db="EMBL/GenBank/DDBJ databases">
        <title>Subsurface microbial communities from deep shales in Ohio and West Virginia, USA.</title>
        <authorList>
            <person name="Wrighton K."/>
        </authorList>
    </citation>
    <scope>NUCLEOTIDE SEQUENCE [LARGE SCALE GENOMIC DNA]</scope>
    <source>
        <strain evidence="2 11">MSL28</strain>
    </source>
</reference>
<evidence type="ECO:0000313" key="4">
    <source>
        <dbReference type="EMBL" id="SDF24834.1"/>
    </source>
</evidence>
<dbReference type="EMBL" id="FNBJ01000008">
    <property type="protein sequence ID" value="SDF24834.1"/>
    <property type="molecule type" value="Genomic_DNA"/>
</dbReference>
<accession>A0A1G6IXM5</accession>
<evidence type="ECO:0000313" key="12">
    <source>
        <dbReference type="Proteomes" id="UP000295758"/>
    </source>
</evidence>
<dbReference type="SMART" id="SM00849">
    <property type="entry name" value="Lactamase_B"/>
    <property type="match status" value="1"/>
</dbReference>
<dbReference type="Proteomes" id="UP000295758">
    <property type="component" value="Unassembled WGS sequence"/>
</dbReference>
<dbReference type="InterPro" id="IPR036866">
    <property type="entry name" value="RibonucZ/Hydroxyglut_hydro"/>
</dbReference>
<dbReference type="Proteomes" id="UP000199519">
    <property type="component" value="Unassembled WGS sequence"/>
</dbReference>
<dbReference type="Gene3D" id="3.60.15.10">
    <property type="entry name" value="Ribonuclease Z/Hydroxyacylglutathione hydrolase-like"/>
    <property type="match status" value="1"/>
</dbReference>
<dbReference type="PANTHER" id="PTHR47619:SF1">
    <property type="entry name" value="EXODEOXYRIBONUCLEASE WALJ"/>
    <property type="match status" value="1"/>
</dbReference>
<gene>
    <name evidence="7" type="ORF">BY453_10389</name>
    <name evidence="2" type="ORF">C8C78_10194</name>
    <name evidence="3" type="ORF">SAMN04488597_102116</name>
    <name evidence="4" type="ORF">SAMN04488598_10890</name>
    <name evidence="6" type="ORF">SAMN04515652_106108</name>
    <name evidence="5" type="ORF">SAMN04515654_106107</name>
</gene>
<dbReference type="EMBL" id="FNEH01000006">
    <property type="protein sequence ID" value="SDI44951.1"/>
    <property type="molecule type" value="Genomic_DNA"/>
</dbReference>
<dbReference type="EMBL" id="FMYT01000002">
    <property type="protein sequence ID" value="SDC11170.1"/>
    <property type="molecule type" value="Genomic_DNA"/>
</dbReference>
<reference evidence="8 10" key="1">
    <citation type="submission" date="2016-10" db="EMBL/GenBank/DDBJ databases">
        <authorList>
            <person name="Varghese N."/>
            <person name="Submissions S."/>
        </authorList>
    </citation>
    <scope>NUCLEOTIDE SEQUENCE [LARGE SCALE GENOMIC DNA]</scope>
    <source>
        <strain evidence="3 13">WG10</strain>
        <strain evidence="4 10">WG2</strain>
        <strain evidence="6 8">WG5</strain>
    </source>
</reference>
<keyword evidence="10" id="KW-1185">Reference proteome</keyword>
<dbReference type="AlphaFoldDB" id="A0A1G6IXM5"/>
<name>A0A1G6IXM5_9FIRM</name>
<dbReference type="Proteomes" id="UP000198612">
    <property type="component" value="Unassembled WGS sequence"/>
</dbReference>
<evidence type="ECO:0000313" key="7">
    <source>
        <dbReference type="EMBL" id="TDS33929.1"/>
    </source>
</evidence>
<dbReference type="InterPro" id="IPR052533">
    <property type="entry name" value="WalJ/YycJ-like"/>
</dbReference>
<reference evidence="7 12" key="4">
    <citation type="submission" date="2019-03" db="EMBL/GenBank/DDBJ databases">
        <title>Deep subsurface shale carbon reservoir microbial communities from Ohio and West Virginia, USA.</title>
        <authorList>
            <person name="Wrighton K."/>
        </authorList>
    </citation>
    <scope>NUCLEOTIDE SEQUENCE [LARGE SCALE GENOMIC DNA]</scope>
    <source>
        <strain evidence="7 12">UTICA-S4D12</strain>
    </source>
</reference>
<evidence type="ECO:0000313" key="9">
    <source>
        <dbReference type="Proteomes" id="UP000198945"/>
    </source>
</evidence>
<dbReference type="PANTHER" id="PTHR47619">
    <property type="entry name" value="METALLO-HYDROLASE YYCJ-RELATED"/>
    <property type="match status" value="1"/>
</dbReference>
<evidence type="ECO:0000313" key="10">
    <source>
        <dbReference type="Proteomes" id="UP000199519"/>
    </source>
</evidence>
<dbReference type="Proteomes" id="UP000198945">
    <property type="component" value="Unassembled WGS sequence"/>
</dbReference>
<dbReference type="EMBL" id="FOHG01000006">
    <property type="protein sequence ID" value="SES80229.1"/>
    <property type="molecule type" value="Genomic_DNA"/>
</dbReference>
<dbReference type="STRING" id="54121.SAMN04515653_108107"/>
<dbReference type="SUPFAM" id="SSF56281">
    <property type="entry name" value="Metallo-hydrolase/oxidoreductase"/>
    <property type="match status" value="1"/>
</dbReference>
<reference evidence="5 9" key="2">
    <citation type="submission" date="2016-10" db="EMBL/GenBank/DDBJ databases">
        <authorList>
            <person name="de Groot N.N."/>
        </authorList>
    </citation>
    <scope>NUCLEOTIDE SEQUENCE [LARGE SCALE GENOMIC DNA]</scope>
    <source>
        <strain evidence="5 9">WG7</strain>
    </source>
</reference>
<evidence type="ECO:0000313" key="2">
    <source>
        <dbReference type="EMBL" id="PXV70101.1"/>
    </source>
</evidence>
<dbReference type="Pfam" id="PF12706">
    <property type="entry name" value="Lactamase_B_2"/>
    <property type="match status" value="1"/>
</dbReference>
<dbReference type="RefSeq" id="WP_257286576.1">
    <property type="nucleotide sequence ID" value="NZ_FNGB01000007.1"/>
</dbReference>
<evidence type="ECO:0000259" key="1">
    <source>
        <dbReference type="SMART" id="SM00849"/>
    </source>
</evidence>
<evidence type="ECO:0000313" key="13">
    <source>
        <dbReference type="Proteomes" id="UP000324896"/>
    </source>
</evidence>
<evidence type="ECO:0000313" key="3">
    <source>
        <dbReference type="EMBL" id="SDC11170.1"/>
    </source>
</evidence>
<organism evidence="3 13">
    <name type="scientific">Halanaerobium congolense</name>
    <dbReference type="NCBI Taxonomy" id="54121"/>
    <lineage>
        <taxon>Bacteria</taxon>
        <taxon>Bacillati</taxon>
        <taxon>Bacillota</taxon>
        <taxon>Clostridia</taxon>
        <taxon>Halanaerobiales</taxon>
        <taxon>Halanaerobiaceae</taxon>
        <taxon>Halanaerobium</taxon>
    </lineage>
</organism>
<proteinExistence type="predicted"/>
<evidence type="ECO:0000313" key="8">
    <source>
        <dbReference type="Proteomes" id="UP000198612"/>
    </source>
</evidence>
<evidence type="ECO:0000313" key="11">
    <source>
        <dbReference type="Proteomes" id="UP000247389"/>
    </source>
</evidence>
<evidence type="ECO:0000313" key="6">
    <source>
        <dbReference type="EMBL" id="SES80229.1"/>
    </source>
</evidence>
<evidence type="ECO:0000313" key="5">
    <source>
        <dbReference type="EMBL" id="SDI44951.1"/>
    </source>
</evidence>
<protein>
    <submittedName>
        <fullName evidence="3">Phosphoribosyl 1,2-cyclic phosphodiesterase</fullName>
    </submittedName>
</protein>